<organism evidence="2 3">
    <name type="scientific">Polyplax serrata</name>
    <name type="common">Common mouse louse</name>
    <dbReference type="NCBI Taxonomy" id="468196"/>
    <lineage>
        <taxon>Eukaryota</taxon>
        <taxon>Metazoa</taxon>
        <taxon>Ecdysozoa</taxon>
        <taxon>Arthropoda</taxon>
        <taxon>Hexapoda</taxon>
        <taxon>Insecta</taxon>
        <taxon>Pterygota</taxon>
        <taxon>Neoptera</taxon>
        <taxon>Paraneoptera</taxon>
        <taxon>Psocodea</taxon>
        <taxon>Troctomorpha</taxon>
        <taxon>Phthiraptera</taxon>
        <taxon>Anoplura</taxon>
        <taxon>Polyplacidae</taxon>
        <taxon>Polyplax</taxon>
    </lineage>
</organism>
<reference evidence="2 3" key="1">
    <citation type="submission" date="2023-10" db="EMBL/GenBank/DDBJ databases">
        <title>Genomes of two closely related lineages of the louse Polyplax serrata with different host specificities.</title>
        <authorList>
            <person name="Martinu J."/>
            <person name="Tarabai H."/>
            <person name="Stefka J."/>
            <person name="Hypsa V."/>
        </authorList>
    </citation>
    <scope>NUCLEOTIDE SEQUENCE [LARGE SCALE GENOMIC DNA]</scope>
    <source>
        <strain evidence="2">HR10_N</strain>
    </source>
</reference>
<evidence type="ECO:0000313" key="3">
    <source>
        <dbReference type="Proteomes" id="UP001372834"/>
    </source>
</evidence>
<feature type="region of interest" description="Disordered" evidence="1">
    <location>
        <begin position="83"/>
        <end position="114"/>
    </location>
</feature>
<sequence>MSEIKNETQAFIRVITAIYEGKAAADTTGCIEGAAQKRITKHHRVRRGSNGEEESHTTGCDVGEPQKCTTSMMGFIEGAAQKRISKHHRVQRGSSGEEEQDSPTGATLEQHKGSVKHRCNEGAAQYRILQIIRCNEGAAEKRSSGHQRVRRWSNAEGDRIHHRVHRGSSAEEDHHRVQRGTNSKHPKKYAYITYLLPFYLGFSY</sequence>
<dbReference type="EMBL" id="JAWJWE010000003">
    <property type="protein sequence ID" value="KAK6638916.1"/>
    <property type="molecule type" value="Genomic_DNA"/>
</dbReference>
<evidence type="ECO:0000313" key="2">
    <source>
        <dbReference type="EMBL" id="KAK6638916.1"/>
    </source>
</evidence>
<accession>A0AAN8PMB8</accession>
<gene>
    <name evidence="2" type="ORF">RUM43_007186</name>
</gene>
<dbReference type="Proteomes" id="UP001372834">
    <property type="component" value="Unassembled WGS sequence"/>
</dbReference>
<feature type="region of interest" description="Disordered" evidence="1">
    <location>
        <begin position="138"/>
        <end position="183"/>
    </location>
</feature>
<proteinExistence type="predicted"/>
<dbReference type="AlphaFoldDB" id="A0AAN8PMB8"/>
<protein>
    <submittedName>
        <fullName evidence="2">Uncharacterized protein</fullName>
    </submittedName>
</protein>
<evidence type="ECO:0000256" key="1">
    <source>
        <dbReference type="SAM" id="MobiDB-lite"/>
    </source>
</evidence>
<comment type="caution">
    <text evidence="2">The sequence shown here is derived from an EMBL/GenBank/DDBJ whole genome shotgun (WGS) entry which is preliminary data.</text>
</comment>
<name>A0AAN8PMB8_POLSC</name>
<feature type="region of interest" description="Disordered" evidence="1">
    <location>
        <begin position="41"/>
        <end position="65"/>
    </location>
</feature>